<keyword evidence="2" id="KW-1185">Reference proteome</keyword>
<proteinExistence type="predicted"/>
<feature type="non-terminal residue" evidence="1">
    <location>
        <position position="72"/>
    </location>
</feature>
<organism evidence="1 2">
    <name type="scientific">Dissostichus eleginoides</name>
    <name type="common">Patagonian toothfish</name>
    <name type="synonym">Dissostichus amissus</name>
    <dbReference type="NCBI Taxonomy" id="100907"/>
    <lineage>
        <taxon>Eukaryota</taxon>
        <taxon>Metazoa</taxon>
        <taxon>Chordata</taxon>
        <taxon>Craniata</taxon>
        <taxon>Vertebrata</taxon>
        <taxon>Euteleostomi</taxon>
        <taxon>Actinopterygii</taxon>
        <taxon>Neopterygii</taxon>
        <taxon>Teleostei</taxon>
        <taxon>Neoteleostei</taxon>
        <taxon>Acanthomorphata</taxon>
        <taxon>Eupercaria</taxon>
        <taxon>Perciformes</taxon>
        <taxon>Notothenioidei</taxon>
        <taxon>Nototheniidae</taxon>
        <taxon>Dissostichus</taxon>
    </lineage>
</organism>
<evidence type="ECO:0000313" key="2">
    <source>
        <dbReference type="Proteomes" id="UP001228049"/>
    </source>
</evidence>
<evidence type="ECO:0000313" key="1">
    <source>
        <dbReference type="EMBL" id="KAK1905983.1"/>
    </source>
</evidence>
<keyword evidence="1" id="KW-0255">Endonuclease</keyword>
<dbReference type="AlphaFoldDB" id="A0AAD9CQM0"/>
<keyword evidence="1" id="KW-0378">Hydrolase</keyword>
<name>A0AAD9CQM0_DISEL</name>
<dbReference type="EMBL" id="JASDAP010000003">
    <property type="protein sequence ID" value="KAK1905983.1"/>
    <property type="molecule type" value="Genomic_DNA"/>
</dbReference>
<dbReference type="GO" id="GO:0004519">
    <property type="term" value="F:endonuclease activity"/>
    <property type="evidence" value="ECO:0007669"/>
    <property type="project" value="UniProtKB-KW"/>
</dbReference>
<sequence length="72" mass="7886">YENVKVDKALGGEAVSNRSGGRGEDIVMNFIQLQELLCGDQEEKLEICSLQSKGSTLLSIEEKTGWRGIEQG</sequence>
<gene>
    <name evidence="1" type="ORF">KUDE01_013155</name>
</gene>
<keyword evidence="1" id="KW-0540">Nuclease</keyword>
<accession>A0AAD9CQM0</accession>
<reference evidence="1" key="1">
    <citation type="submission" date="2023-04" db="EMBL/GenBank/DDBJ databases">
        <title>Chromosome-level genome of Chaenocephalus aceratus.</title>
        <authorList>
            <person name="Park H."/>
        </authorList>
    </citation>
    <scope>NUCLEOTIDE SEQUENCE</scope>
    <source>
        <strain evidence="1">DE</strain>
        <tissue evidence="1">Muscle</tissue>
    </source>
</reference>
<dbReference type="Proteomes" id="UP001228049">
    <property type="component" value="Unassembled WGS sequence"/>
</dbReference>
<protein>
    <submittedName>
        <fullName evidence="1">Endonuclease 4</fullName>
    </submittedName>
</protein>
<feature type="non-terminal residue" evidence="1">
    <location>
        <position position="1"/>
    </location>
</feature>
<comment type="caution">
    <text evidence="1">The sequence shown here is derived from an EMBL/GenBank/DDBJ whole genome shotgun (WGS) entry which is preliminary data.</text>
</comment>